<evidence type="ECO:0000256" key="1">
    <source>
        <dbReference type="SAM" id="MobiDB-lite"/>
    </source>
</evidence>
<dbReference type="RefSeq" id="WP_141640763.1">
    <property type="nucleotide sequence ID" value="NZ_VIFM01000006.1"/>
</dbReference>
<feature type="region of interest" description="Disordered" evidence="1">
    <location>
        <begin position="1"/>
        <end position="38"/>
    </location>
</feature>
<dbReference type="AlphaFoldDB" id="A0A540X861"/>
<accession>A0A540X861</accession>
<gene>
    <name evidence="2" type="ORF">FJV41_02475</name>
</gene>
<dbReference type="OrthoDB" id="5492541at2"/>
<sequence length="551" mass="61261">MPVAKMTDASPLTDPKGATAPHLKGISGRANTTQPLTDRSYKILRERLEKQERLSLEEPIQNGIPKLGLLLDRAKLPRAIGVKMADLTESYSQQMWALVEAALSVERDEDEPFGPELEGVLEKSRVTARRFQDALDEIERCFVLLRQESSEAVRNAAAAIFGMNTDDDTKFQLMNVLFDRYDVAYSHTIEDDVVTDYFSTLTPRQTLLPLLKGSNVYRNKQNTFAHLLAVSTKKNNSDERMTWAKTDQGTTIEMKYQVPPKFDTSVFSDHAGFVSKFSCQGAPPLFIYYHSLEHGHQHTNTRTAWNYGSQSSLNFFKQGSGKFDPEKSSKLAVHDHREAFLDSLHQELDFLLGIARNEQANVLVVVGECSLAIHKGILESILYRVQNDLDLNDIHSVSEDSVNVYGAKTQAPDFDLRFENASKSEYKGGKLVAGMGVHALTGYLFLNTSNPSPGIEIEASLLTLADGTRQNLLTLKYGPSDELHAMTHLLNGKEDALAGELKRSGYVTVGGDLNNLTLGTELVETCDREGRRLSMGSNSTATEMYDKIVVL</sequence>
<evidence type="ECO:0000313" key="2">
    <source>
        <dbReference type="EMBL" id="TQF17493.1"/>
    </source>
</evidence>
<comment type="caution">
    <text evidence="2">The sequence shown here is derived from an EMBL/GenBank/DDBJ whole genome shotgun (WGS) entry which is preliminary data.</text>
</comment>
<dbReference type="EMBL" id="VIFM01000006">
    <property type="protein sequence ID" value="TQF17493.1"/>
    <property type="molecule type" value="Genomic_DNA"/>
</dbReference>
<keyword evidence="3" id="KW-1185">Reference proteome</keyword>
<name>A0A540X861_9BACT</name>
<dbReference type="Proteomes" id="UP000315369">
    <property type="component" value="Unassembled WGS sequence"/>
</dbReference>
<protein>
    <submittedName>
        <fullName evidence="2">Uncharacterized protein</fullName>
    </submittedName>
</protein>
<proteinExistence type="predicted"/>
<reference evidence="2 3" key="1">
    <citation type="submission" date="2019-06" db="EMBL/GenBank/DDBJ databases">
        <authorList>
            <person name="Livingstone P."/>
            <person name="Whitworth D."/>
        </authorList>
    </citation>
    <scope>NUCLEOTIDE SEQUENCE [LARGE SCALE GENOMIC DNA]</scope>
    <source>
        <strain evidence="2 3">AM401</strain>
    </source>
</reference>
<evidence type="ECO:0000313" key="3">
    <source>
        <dbReference type="Proteomes" id="UP000315369"/>
    </source>
</evidence>
<organism evidence="2 3">
    <name type="scientific">Myxococcus llanfairpwllgwyngyllgogerychwyrndrobwllllantysiliogogogochensis</name>
    <dbReference type="NCBI Taxonomy" id="2590453"/>
    <lineage>
        <taxon>Bacteria</taxon>
        <taxon>Pseudomonadati</taxon>
        <taxon>Myxococcota</taxon>
        <taxon>Myxococcia</taxon>
        <taxon>Myxococcales</taxon>
        <taxon>Cystobacterineae</taxon>
        <taxon>Myxococcaceae</taxon>
        <taxon>Myxococcus</taxon>
    </lineage>
</organism>